<dbReference type="Pfam" id="PF09210">
    <property type="entry name" value="BE_C"/>
    <property type="match status" value="1"/>
</dbReference>
<dbReference type="Gene3D" id="3.40.50.2000">
    <property type="entry name" value="Glycogen Phosphorylase B"/>
    <property type="match status" value="2"/>
</dbReference>
<feature type="domain" description="Glycosyl transferase family 1" evidence="4">
    <location>
        <begin position="737"/>
        <end position="887"/>
    </location>
</feature>
<dbReference type="Pfam" id="PF03065">
    <property type="entry name" value="Glyco_hydro_57"/>
    <property type="match status" value="1"/>
</dbReference>
<dbReference type="InterPro" id="IPR027291">
    <property type="entry name" value="Glyco_hydro_38_N_sf"/>
</dbReference>
<comment type="caution">
    <text evidence="8">The sequence shown here is derived from an EMBL/GenBank/DDBJ whole genome shotgun (WGS) entry which is preliminary data.</text>
</comment>
<accession>A0ABU9VGV9</accession>
<dbReference type="InterPro" id="IPR028995">
    <property type="entry name" value="Glyco_hydro_57/38_cen_sf"/>
</dbReference>
<dbReference type="InterPro" id="IPR037090">
    <property type="entry name" value="57_glycoside_trans_central"/>
</dbReference>
<evidence type="ECO:0000256" key="2">
    <source>
        <dbReference type="ARBA" id="ARBA00023277"/>
    </source>
</evidence>
<keyword evidence="2 3" id="KW-0119">Carbohydrate metabolism</keyword>
<feature type="domain" description="Glycoside hydrolase family 57 N-terminal" evidence="5">
    <location>
        <begin position="8"/>
        <end position="328"/>
    </location>
</feature>
<dbReference type="CDD" id="cd03801">
    <property type="entry name" value="GT4_PimA-like"/>
    <property type="match status" value="1"/>
</dbReference>
<dbReference type="InterPro" id="IPR028098">
    <property type="entry name" value="Glyco_trans_4-like_N"/>
</dbReference>
<dbReference type="Proteomes" id="UP001418796">
    <property type="component" value="Unassembled WGS sequence"/>
</dbReference>
<feature type="domain" description="Glycosyltransferase subfamily 4-like N-terminal" evidence="7">
    <location>
        <begin position="551"/>
        <end position="718"/>
    </location>
</feature>
<dbReference type="PANTHER" id="PTHR41695">
    <property type="entry name" value="1,4-ALPHA-GLUCAN BRANCHING ENZYME RV3031-RELATED"/>
    <property type="match status" value="1"/>
</dbReference>
<evidence type="ECO:0000313" key="8">
    <source>
        <dbReference type="EMBL" id="MEN0643145.1"/>
    </source>
</evidence>
<organism evidence="8 9">
    <name type="scientific">Alkalicoccobacillus gibsonii</name>
    <dbReference type="NCBI Taxonomy" id="79881"/>
    <lineage>
        <taxon>Bacteria</taxon>
        <taxon>Bacillati</taxon>
        <taxon>Bacillota</taxon>
        <taxon>Bacilli</taxon>
        <taxon>Bacillales</taxon>
        <taxon>Bacillaceae</taxon>
        <taxon>Alkalicoccobacillus</taxon>
    </lineage>
</organism>
<evidence type="ECO:0000259" key="5">
    <source>
        <dbReference type="Pfam" id="PF03065"/>
    </source>
</evidence>
<dbReference type="Pfam" id="PF00534">
    <property type="entry name" value="Glycos_transf_1"/>
    <property type="match status" value="1"/>
</dbReference>
<evidence type="ECO:0000313" key="9">
    <source>
        <dbReference type="Proteomes" id="UP001418796"/>
    </source>
</evidence>
<dbReference type="SUPFAM" id="SSF88688">
    <property type="entry name" value="Families 57/38 glycoside transferase middle domain"/>
    <property type="match status" value="1"/>
</dbReference>
<dbReference type="InterPro" id="IPR011330">
    <property type="entry name" value="Glyco_hydro/deAcase_b/a-brl"/>
</dbReference>
<dbReference type="InterPro" id="IPR001296">
    <property type="entry name" value="Glyco_trans_1"/>
</dbReference>
<gene>
    <name evidence="8" type="ORF">MKY91_08320</name>
</gene>
<dbReference type="PANTHER" id="PTHR41695:SF1">
    <property type="entry name" value="1,4-ALPHA-GLUCAN BRANCHING ENZYME TK1436"/>
    <property type="match status" value="1"/>
</dbReference>
<evidence type="ECO:0000259" key="6">
    <source>
        <dbReference type="Pfam" id="PF09210"/>
    </source>
</evidence>
<dbReference type="Gene3D" id="3.20.110.10">
    <property type="entry name" value="Glycoside hydrolase 38, N terminal domain"/>
    <property type="match status" value="1"/>
</dbReference>
<dbReference type="CDD" id="cd10792">
    <property type="entry name" value="GH57N_AmyC_like"/>
    <property type="match status" value="1"/>
</dbReference>
<dbReference type="SUPFAM" id="SSF88713">
    <property type="entry name" value="Glycoside hydrolase/deacetylase"/>
    <property type="match status" value="1"/>
</dbReference>
<proteinExistence type="inferred from homology"/>
<dbReference type="RefSeq" id="WP_343130120.1">
    <property type="nucleotide sequence ID" value="NZ_JBCITK010000001.1"/>
</dbReference>
<dbReference type="SUPFAM" id="SSF53756">
    <property type="entry name" value="UDP-Glycosyltransferase/glycogen phosphorylase"/>
    <property type="match status" value="1"/>
</dbReference>
<protein>
    <submittedName>
        <fullName evidence="8">1,4-alpha-glucan branching protein domain-containing protein</fullName>
    </submittedName>
</protein>
<sequence length="919" mass="105624">MNKGYYSLILHAHLPYVRHEEDHRLEQNWLFEAITESYIPLVHAIDQANQAHAVTLSLSPPLMEMLADSLLQKRFVNYLKNVERLLKKEIRFQKQHQVPDDLLAFYKHRYSLIREFIKKWNGQLLSAFKDLHFRGLITCITSSATHTFLPYLLTERGVRLQIQEGIRCFEKHFQFRPKGFWVPECAFNDRVDKVLAEEGIQYTFVDEHALTEANPRPEKGSGAPVMSKQGVALFPRHTSLSAQVWSSTEGYPGDEWYREFYRDIAYEREWSYIKPHMHPEGIRFDTGLKFSRVTGQSETKAFYSPKMADERIAAHANHFIEKVTEQAELYKAQCFPPYIMVTPFDAELFGHWWFEGPAWIECLIKQSQDQINWITPELYLEAHVRDLETVDIPFTTWGRDGYGSVWINEKNSWVYPIFHQMEETLCTLVSHYQEEATDLEKRALNQLKREWMLATSSDWAFIIDGDTATEYAISRVREHEKRFNQLLTAFLTDNVTPTEVTRYEKAYPFLMNLKGDAFLTHQLNVNRNRNKRTNQPSVLLLTWEYPPITAGGLSIHVSNLAAALAKKDVIVHVVTSYVNGLPSYEKVEGVHVHRVQSLQPHAPSFHDWIGGLNFAMVKAGEELAKRHHIDLIHAHDWLVSVAAIGLKQKLQIPIIATIHATEQGRMKGKLNQRQVLIKAKEERLMHEAKRIIVCSESMKHELNSQYRVVKSKLSIIPNASRFSEKVGSRACSPTVNLFSFGRLVPEKGFQFLLEAMQLLKKRGYDIQLQLAGEGPYYDRLSQLTESLKLTKHVSFKGFLQATECLAQLEEADIVVVPSLYEPFGLSALEAMSVGKPVIASSVGGLKELIIHKENGLLFEPGNVNELAQQIVRLIEEPIERTKMAEQAALVAEGYSWKRTADYTLEQINEVMSEQVISTT</sequence>
<dbReference type="InterPro" id="IPR004300">
    <property type="entry name" value="Glyco_hydro_57_N"/>
</dbReference>
<dbReference type="InterPro" id="IPR040042">
    <property type="entry name" value="Branching_enz_MT3115-like"/>
</dbReference>
<dbReference type="EMBL" id="JBCITK010000001">
    <property type="protein sequence ID" value="MEN0643145.1"/>
    <property type="molecule type" value="Genomic_DNA"/>
</dbReference>
<comment type="similarity">
    <text evidence="1 3">Belongs to the glycosyl hydrolase 57 family.</text>
</comment>
<evidence type="ECO:0000256" key="3">
    <source>
        <dbReference type="RuleBase" id="RU361196"/>
    </source>
</evidence>
<dbReference type="Gene3D" id="1.20.1430.10">
    <property type="entry name" value="Families 57/38 glycoside transferase, middle domain"/>
    <property type="match status" value="1"/>
</dbReference>
<evidence type="ECO:0000259" key="4">
    <source>
        <dbReference type="Pfam" id="PF00534"/>
    </source>
</evidence>
<reference evidence="8 9" key="1">
    <citation type="submission" date="2024-03" db="EMBL/GenBank/DDBJ databases">
        <title>Bacilli Hybrid Assemblies.</title>
        <authorList>
            <person name="Kovac J."/>
        </authorList>
    </citation>
    <scope>NUCLEOTIDE SEQUENCE [LARGE SCALE GENOMIC DNA]</scope>
    <source>
        <strain evidence="8 9">FSL R7-0666</strain>
    </source>
</reference>
<dbReference type="Pfam" id="PF13439">
    <property type="entry name" value="Glyco_transf_4"/>
    <property type="match status" value="1"/>
</dbReference>
<dbReference type="InterPro" id="IPR015293">
    <property type="entry name" value="BE_C"/>
</dbReference>
<evidence type="ECO:0000256" key="1">
    <source>
        <dbReference type="ARBA" id="ARBA00006821"/>
    </source>
</evidence>
<name>A0ABU9VGV9_9BACI</name>
<feature type="domain" description="1,4-alpha-glucan branching enzyme C-terminal" evidence="6">
    <location>
        <begin position="419"/>
        <end position="513"/>
    </location>
</feature>
<keyword evidence="9" id="KW-1185">Reference proteome</keyword>
<evidence type="ECO:0000259" key="7">
    <source>
        <dbReference type="Pfam" id="PF13439"/>
    </source>
</evidence>